<dbReference type="GO" id="GO:0004497">
    <property type="term" value="F:monooxygenase activity"/>
    <property type="evidence" value="ECO:0007669"/>
    <property type="project" value="UniProtKB-KW"/>
</dbReference>
<dbReference type="OrthoDB" id="655030at2759"/>
<dbReference type="Proteomes" id="UP000076532">
    <property type="component" value="Unassembled WGS sequence"/>
</dbReference>
<keyword evidence="2" id="KW-0503">Monooxygenase</keyword>
<reference evidence="2 3" key="1">
    <citation type="journal article" date="2016" name="Mol. Biol. Evol.">
        <title>Comparative Genomics of Early-Diverging Mushroom-Forming Fungi Provides Insights into the Origins of Lignocellulose Decay Capabilities.</title>
        <authorList>
            <person name="Nagy L.G."/>
            <person name="Riley R."/>
            <person name="Tritt A."/>
            <person name="Adam C."/>
            <person name="Daum C."/>
            <person name="Floudas D."/>
            <person name="Sun H."/>
            <person name="Yadav J.S."/>
            <person name="Pangilinan J."/>
            <person name="Larsson K.H."/>
            <person name="Matsuura K."/>
            <person name="Barry K."/>
            <person name="Labutti K."/>
            <person name="Kuo R."/>
            <person name="Ohm R.A."/>
            <person name="Bhattacharya S.S."/>
            <person name="Shirouzu T."/>
            <person name="Yoshinaga Y."/>
            <person name="Martin F.M."/>
            <person name="Grigoriev I.V."/>
            <person name="Hibbett D.S."/>
        </authorList>
    </citation>
    <scope>NUCLEOTIDE SEQUENCE [LARGE SCALE GENOMIC DNA]</scope>
    <source>
        <strain evidence="2 3">CBS 109695</strain>
    </source>
</reference>
<dbReference type="InterPro" id="IPR054707">
    <property type="entry name" value="DhpH_subs-bd"/>
</dbReference>
<proteinExistence type="predicted"/>
<dbReference type="STRING" id="436010.A0A166AJD1"/>
<name>A0A166AJD1_9AGAM</name>
<dbReference type="SUPFAM" id="SSF54373">
    <property type="entry name" value="FAD-linked reductases, C-terminal domain"/>
    <property type="match status" value="1"/>
</dbReference>
<organism evidence="2 3">
    <name type="scientific">Athelia psychrophila</name>
    <dbReference type="NCBI Taxonomy" id="1759441"/>
    <lineage>
        <taxon>Eukaryota</taxon>
        <taxon>Fungi</taxon>
        <taxon>Dikarya</taxon>
        <taxon>Basidiomycota</taxon>
        <taxon>Agaricomycotina</taxon>
        <taxon>Agaricomycetes</taxon>
        <taxon>Agaricomycetidae</taxon>
        <taxon>Atheliales</taxon>
        <taxon>Atheliaceae</taxon>
        <taxon>Athelia</taxon>
    </lineage>
</organism>
<sequence length="392" mass="43842">MSGIVLKRLGHNVHIFERNPSAVLHDQGAGIVAGNETKDFFEKHDRSHHPLAIKSHLRCYLDIKGEVVQQDSLEYMMTSWDLLYNILRANYDGTNSDYCDVPPPNPGDGEAAYNIAHTLTGIRQSGSSVELDYQVKDGHDVKFTADLVIAADGPSSTVRSLLAPTIQRTYTGYVAWRGTILEDMASPSAKEAFVEKLTYFNSEGIQILAYVIPGENGTLEPGKRLINWVWYNNYAEDSREFAELMTDKDGQKHRLSLRIGGMREEIRSRQIAYARRVLPPQFAEIVEKTEHPFIQAITDVTSRQISFFDGKVLLVGDAVCGFRPHVAASTSQAALHAQLLDRVFQGEMTVEEWEKQVLQHADRVSRQGILLGERSQFGRQPLSENVLGVAGE</sequence>
<evidence type="ECO:0000313" key="3">
    <source>
        <dbReference type="Proteomes" id="UP000076532"/>
    </source>
</evidence>
<protein>
    <submittedName>
        <fullName evidence="2">Monooxygenase</fullName>
    </submittedName>
</protein>
<feature type="domain" description="2,6-dihydroxypyridine 3-monooxygenase substrate binding" evidence="1">
    <location>
        <begin position="170"/>
        <end position="299"/>
    </location>
</feature>
<dbReference type="PANTHER" id="PTHR47469:SF2">
    <property type="entry name" value="OS06G0597600 PROTEIN"/>
    <property type="match status" value="1"/>
</dbReference>
<evidence type="ECO:0000259" key="1">
    <source>
        <dbReference type="Pfam" id="PF22607"/>
    </source>
</evidence>
<dbReference type="Pfam" id="PF22607">
    <property type="entry name" value="FAD_binding-like"/>
    <property type="match status" value="1"/>
</dbReference>
<dbReference type="SUPFAM" id="SSF51905">
    <property type="entry name" value="FAD/NAD(P)-binding domain"/>
    <property type="match status" value="1"/>
</dbReference>
<dbReference type="EMBL" id="KV417659">
    <property type="protein sequence ID" value="KZP11666.1"/>
    <property type="molecule type" value="Genomic_DNA"/>
</dbReference>
<keyword evidence="2" id="KW-0560">Oxidoreductase</keyword>
<keyword evidence="3" id="KW-1185">Reference proteome</keyword>
<accession>A0A166AJD1</accession>
<dbReference type="InterPro" id="IPR036188">
    <property type="entry name" value="FAD/NAD-bd_sf"/>
</dbReference>
<dbReference type="PANTHER" id="PTHR47469">
    <property type="entry name" value="MONOOXYGENASE-LIKE"/>
    <property type="match status" value="1"/>
</dbReference>
<dbReference type="InterPro" id="IPR053212">
    <property type="entry name" value="DHP_3-monooxygenase"/>
</dbReference>
<gene>
    <name evidence="2" type="ORF">FIBSPDRAFT_837303</name>
</gene>
<dbReference type="AlphaFoldDB" id="A0A166AJD1"/>
<dbReference type="Gene3D" id="3.30.9.60">
    <property type="match status" value="1"/>
</dbReference>
<evidence type="ECO:0000313" key="2">
    <source>
        <dbReference type="EMBL" id="KZP11666.1"/>
    </source>
</evidence>